<dbReference type="CDD" id="cd10336">
    <property type="entry name" value="SLC6sbd_Tyt1-Like"/>
    <property type="match status" value="1"/>
</dbReference>
<dbReference type="AlphaFoldDB" id="A0A7D3XV12"/>
<comment type="similarity">
    <text evidence="6">Belongs to the sodium:neurotransmitter symporter (SNF) (TC 2.A.22) family.</text>
</comment>
<keyword evidence="4 7" id="KW-1133">Transmembrane helix</keyword>
<feature type="transmembrane region" description="Helical" evidence="7">
    <location>
        <begin position="88"/>
        <end position="109"/>
    </location>
</feature>
<dbReference type="SUPFAM" id="SSF161070">
    <property type="entry name" value="SNF-like"/>
    <property type="match status" value="1"/>
</dbReference>
<evidence type="ECO:0000256" key="3">
    <source>
        <dbReference type="ARBA" id="ARBA00022692"/>
    </source>
</evidence>
<reference evidence="8 9" key="1">
    <citation type="submission" date="2019-07" db="EMBL/GenBank/DDBJ databases">
        <title>Thalassofilum flectens gen. nov., sp. nov., a novel moderate thermophilic anaerobe from a shallow sea hot spring in Kunashir Island (Russia), representing a new family in the order Bacteroidales, and proposal of Thalassofilacea fam. nov.</title>
        <authorList>
            <person name="Kochetkova T.V."/>
            <person name="Podosokorskaya O.A."/>
            <person name="Novikov A."/>
            <person name="Elcheninov A.G."/>
            <person name="Toshchakov S.V."/>
            <person name="Kublanov I.V."/>
        </authorList>
    </citation>
    <scope>NUCLEOTIDE SEQUENCE [LARGE SCALE GENOMIC DNA]</scope>
    <source>
        <strain evidence="8 9">38-H</strain>
    </source>
</reference>
<dbReference type="InterPro" id="IPR037272">
    <property type="entry name" value="SNS_sf"/>
</dbReference>
<dbReference type="EMBL" id="CP041345">
    <property type="protein sequence ID" value="QKG79528.1"/>
    <property type="molecule type" value="Genomic_DNA"/>
</dbReference>
<dbReference type="KEGG" id="ttz:FHG85_04355"/>
<keyword evidence="3 6" id="KW-0812">Transmembrane</keyword>
<keyword evidence="9" id="KW-1185">Reference proteome</keyword>
<dbReference type="GO" id="GO:0015293">
    <property type="term" value="F:symporter activity"/>
    <property type="evidence" value="ECO:0007669"/>
    <property type="project" value="UniProtKB-KW"/>
</dbReference>
<keyword evidence="2 6" id="KW-0813">Transport</keyword>
<dbReference type="Proteomes" id="UP000500961">
    <property type="component" value="Chromosome"/>
</dbReference>
<dbReference type="InterPro" id="IPR047218">
    <property type="entry name" value="YocR/YhdH-like"/>
</dbReference>
<dbReference type="PROSITE" id="PS50267">
    <property type="entry name" value="NA_NEUROTRAN_SYMP_3"/>
    <property type="match status" value="1"/>
</dbReference>
<evidence type="ECO:0000256" key="5">
    <source>
        <dbReference type="ARBA" id="ARBA00023136"/>
    </source>
</evidence>
<feature type="transmembrane region" description="Helical" evidence="7">
    <location>
        <begin position="300"/>
        <end position="333"/>
    </location>
</feature>
<feature type="transmembrane region" description="Helical" evidence="7">
    <location>
        <begin position="425"/>
        <end position="448"/>
    </location>
</feature>
<evidence type="ECO:0000256" key="6">
    <source>
        <dbReference type="RuleBase" id="RU003732"/>
    </source>
</evidence>
<feature type="transmembrane region" description="Helical" evidence="7">
    <location>
        <begin position="148"/>
        <end position="166"/>
    </location>
</feature>
<dbReference type="PANTHER" id="PTHR42948:SF1">
    <property type="entry name" value="TRANSPORTER"/>
    <property type="match status" value="1"/>
</dbReference>
<accession>A0A7D3XV12</accession>
<feature type="transmembrane region" description="Helical" evidence="7">
    <location>
        <begin position="218"/>
        <end position="242"/>
    </location>
</feature>
<dbReference type="PANTHER" id="PTHR42948">
    <property type="entry name" value="TRANSPORTER"/>
    <property type="match status" value="1"/>
</dbReference>
<keyword evidence="6" id="KW-0769">Symport</keyword>
<dbReference type="PROSITE" id="PS00610">
    <property type="entry name" value="NA_NEUROTRAN_SYMP_1"/>
    <property type="match status" value="1"/>
</dbReference>
<protein>
    <recommendedName>
        <fullName evidence="6">Transporter</fullName>
    </recommendedName>
</protein>
<feature type="transmembrane region" description="Helical" evidence="7">
    <location>
        <begin position="383"/>
        <end position="404"/>
    </location>
</feature>
<feature type="transmembrane region" description="Helical" evidence="7">
    <location>
        <begin position="43"/>
        <end position="67"/>
    </location>
</feature>
<proteinExistence type="inferred from homology"/>
<gene>
    <name evidence="8" type="ORF">FHG85_04355</name>
</gene>
<organism evidence="8 9">
    <name type="scientific">Tenuifilum thalassicum</name>
    <dbReference type="NCBI Taxonomy" id="2590900"/>
    <lineage>
        <taxon>Bacteria</taxon>
        <taxon>Pseudomonadati</taxon>
        <taxon>Bacteroidota</taxon>
        <taxon>Bacteroidia</taxon>
        <taxon>Bacteroidales</taxon>
        <taxon>Tenuifilaceae</taxon>
        <taxon>Tenuifilum</taxon>
    </lineage>
</organism>
<dbReference type="RefSeq" id="WP_173073342.1">
    <property type="nucleotide sequence ID" value="NZ_CP041345.1"/>
</dbReference>
<evidence type="ECO:0000256" key="7">
    <source>
        <dbReference type="SAM" id="Phobius"/>
    </source>
</evidence>
<feature type="transmembrane region" description="Helical" evidence="7">
    <location>
        <begin position="254"/>
        <end position="280"/>
    </location>
</feature>
<keyword evidence="5 7" id="KW-0472">Membrane</keyword>
<feature type="transmembrane region" description="Helical" evidence="7">
    <location>
        <begin position="178"/>
        <end position="198"/>
    </location>
</feature>
<comment type="subcellular location">
    <subcellularLocation>
        <location evidence="1">Membrane</location>
        <topology evidence="1">Multi-pass membrane protein</topology>
    </subcellularLocation>
</comment>
<sequence length="453" mass="48933">MSVPTNRDSFGSKFGIIAAAAGSAVGLGNIWKFPYITGQNGGGAFLLIYLFFVLLLGVPVMISEFTIGRRGGRNVFGSFKALAPGSPWYFVGIMGVVAAFVILSFYSAVAGWTLEYIIKAVTVGFSNQSTSELGDAFTNFLANPIRPIVWQLVFMVLTAFIVAGGIKNGIEKYNKFLMPILVLFLIILCIRSVTLPNASKGLAFLFKPDFSKVSIKTILFAMGQAFFSLSLGMGALITYASYFRKSDDLGRTAVNVSLADTFIAILAGTVIFPAVFSFNIEPTAGPSLVFITLPEIFSHIPLGNIFGIIFFVLLAVAALTSTVSVLEVVVAYFAEELKISRKKATVLASVSIFILGIFASLSFGPLDRFTILGKSIFDALDFLASNILLPGGGLLIVIFVGWYLKKSDLYDEISNSGSLKARYFPVYRFIVRFIAPLAIAAIFIYSVFFGSLG</sequence>
<feature type="transmembrane region" description="Helical" evidence="7">
    <location>
        <begin position="12"/>
        <end position="31"/>
    </location>
</feature>
<dbReference type="GO" id="GO:0016020">
    <property type="term" value="C:membrane"/>
    <property type="evidence" value="ECO:0007669"/>
    <property type="project" value="UniProtKB-SubCell"/>
</dbReference>
<dbReference type="NCBIfam" id="NF037979">
    <property type="entry name" value="Na_transp"/>
    <property type="match status" value="1"/>
</dbReference>
<evidence type="ECO:0000256" key="4">
    <source>
        <dbReference type="ARBA" id="ARBA00022989"/>
    </source>
</evidence>
<dbReference type="Pfam" id="PF00209">
    <property type="entry name" value="SNF"/>
    <property type="match status" value="2"/>
</dbReference>
<evidence type="ECO:0000313" key="8">
    <source>
        <dbReference type="EMBL" id="QKG79528.1"/>
    </source>
</evidence>
<evidence type="ECO:0000313" key="9">
    <source>
        <dbReference type="Proteomes" id="UP000500961"/>
    </source>
</evidence>
<name>A0A7D3XV12_9BACT</name>
<evidence type="ECO:0000256" key="2">
    <source>
        <dbReference type="ARBA" id="ARBA00022448"/>
    </source>
</evidence>
<feature type="transmembrane region" description="Helical" evidence="7">
    <location>
        <begin position="345"/>
        <end position="363"/>
    </location>
</feature>
<dbReference type="PRINTS" id="PR00176">
    <property type="entry name" value="NANEUSMPORT"/>
</dbReference>
<dbReference type="InterPro" id="IPR000175">
    <property type="entry name" value="Na/ntran_symport"/>
</dbReference>
<evidence type="ECO:0000256" key="1">
    <source>
        <dbReference type="ARBA" id="ARBA00004141"/>
    </source>
</evidence>